<comment type="function">
    <text evidence="2">Hydrolyzes RNA 2',3'-cyclic phosphodiester to an RNA 2'-phosphomonoester.</text>
</comment>
<dbReference type="GO" id="GO:0016874">
    <property type="term" value="F:ligase activity"/>
    <property type="evidence" value="ECO:0007669"/>
    <property type="project" value="UniProtKB-KW"/>
</dbReference>
<accession>A0A1B2EGH8</accession>
<dbReference type="SUPFAM" id="SSF55144">
    <property type="entry name" value="LigT-like"/>
    <property type="match status" value="1"/>
</dbReference>
<feature type="active site" description="Proton donor" evidence="2">
    <location>
        <position position="37"/>
    </location>
</feature>
<dbReference type="Gene3D" id="3.90.1140.10">
    <property type="entry name" value="Cyclic phosphodiesterase"/>
    <property type="match status" value="1"/>
</dbReference>
<organism evidence="3">
    <name type="scientific">Microvirga ossetica</name>
    <dbReference type="NCBI Taxonomy" id="1882682"/>
    <lineage>
        <taxon>Bacteria</taxon>
        <taxon>Pseudomonadati</taxon>
        <taxon>Pseudomonadota</taxon>
        <taxon>Alphaproteobacteria</taxon>
        <taxon>Hyphomicrobiales</taxon>
        <taxon>Methylobacteriaceae</taxon>
        <taxon>Microvirga</taxon>
    </lineage>
</organism>
<dbReference type="PANTHER" id="PTHR35561">
    <property type="entry name" value="RNA 2',3'-CYCLIC PHOSPHODIESTERASE"/>
    <property type="match status" value="1"/>
</dbReference>
<dbReference type="GO" id="GO:0004113">
    <property type="term" value="F:2',3'-cyclic-nucleotide 3'-phosphodiesterase activity"/>
    <property type="evidence" value="ECO:0007669"/>
    <property type="project" value="InterPro"/>
</dbReference>
<dbReference type="AlphaFoldDB" id="A0A1B2EGH8"/>
<dbReference type="EMBL" id="CP016616">
    <property type="protein sequence ID" value="ANY79091.1"/>
    <property type="molecule type" value="Genomic_DNA"/>
</dbReference>
<protein>
    <recommendedName>
        <fullName evidence="2">RNA 2',3'-cyclic phosphodiesterase</fullName>
        <shortName evidence="2">RNA 2',3'-CPDase</shortName>
        <ecNumber evidence="2">3.1.4.58</ecNumber>
    </recommendedName>
</protein>
<proteinExistence type="inferred from homology"/>
<comment type="similarity">
    <text evidence="2">Belongs to the 2H phosphoesterase superfamily. ThpR family.</text>
</comment>
<dbReference type="GO" id="GO:0008664">
    <property type="term" value="F:RNA 2',3'-cyclic 3'-phosphodiesterase activity"/>
    <property type="evidence" value="ECO:0007669"/>
    <property type="project" value="UniProtKB-EC"/>
</dbReference>
<name>A0A1B2EGH8_9HYPH</name>
<dbReference type="OrthoDB" id="9793819at2"/>
<dbReference type="HAMAP" id="MF_01940">
    <property type="entry name" value="RNA_CPDase"/>
    <property type="match status" value="1"/>
</dbReference>
<gene>
    <name evidence="3" type="ORF">BB934_13430</name>
</gene>
<comment type="catalytic activity">
    <reaction evidence="2">
        <text>a 3'-end 2',3'-cyclophospho-ribonucleotide-RNA + H2O = a 3'-end 2'-phospho-ribonucleotide-RNA + H(+)</text>
        <dbReference type="Rhea" id="RHEA:11828"/>
        <dbReference type="Rhea" id="RHEA-COMP:10464"/>
        <dbReference type="Rhea" id="RHEA-COMP:17353"/>
        <dbReference type="ChEBI" id="CHEBI:15377"/>
        <dbReference type="ChEBI" id="CHEBI:15378"/>
        <dbReference type="ChEBI" id="CHEBI:83064"/>
        <dbReference type="ChEBI" id="CHEBI:173113"/>
        <dbReference type="EC" id="3.1.4.58"/>
    </reaction>
</comment>
<dbReference type="EC" id="3.1.4.58" evidence="2"/>
<keyword evidence="3" id="KW-0436">Ligase</keyword>
<dbReference type="Pfam" id="PF13563">
    <property type="entry name" value="2_5_RNA_ligase2"/>
    <property type="match status" value="1"/>
</dbReference>
<evidence type="ECO:0000313" key="3">
    <source>
        <dbReference type="EMBL" id="ANY79091.1"/>
    </source>
</evidence>
<feature type="active site" description="Proton acceptor" evidence="2">
    <location>
        <position position="121"/>
    </location>
</feature>
<sequence>MPRLFTGIEIPPEITLALSQFRGGLPGARWVDPENYHLTLRFIGDIDDRMADDVTSILGETRARHPLSITIDGLDSFGGGKPRAVFVRTSGNGELNALQAEQERLLRQVGLPPETRKFTPHVTLARLKNASPIDVADYIAIRGHFPKLAFTAERFVLYSSRASVGGGPYVVEAAYPLS</sequence>
<feature type="short sequence motif" description="HXTX 2" evidence="2">
    <location>
        <begin position="121"/>
        <end position="124"/>
    </location>
</feature>
<evidence type="ECO:0000256" key="2">
    <source>
        <dbReference type="HAMAP-Rule" id="MF_01940"/>
    </source>
</evidence>
<dbReference type="RefSeq" id="WP_099510104.1">
    <property type="nucleotide sequence ID" value="NZ_CP016616.1"/>
</dbReference>
<evidence type="ECO:0000256" key="1">
    <source>
        <dbReference type="ARBA" id="ARBA00022801"/>
    </source>
</evidence>
<reference evidence="3" key="1">
    <citation type="submission" date="2016-07" db="EMBL/GenBank/DDBJ databases">
        <title>Microvirga ossetica sp. nov. a new species of rhizobia isolated from root nodules of the legume species Vicia alpestris Steven originated from North Ossetia region in the Caucasus.</title>
        <authorList>
            <person name="Safronova V.I."/>
            <person name="Kuznetsova I.G."/>
            <person name="Sazanova A.L."/>
            <person name="Belimov A."/>
            <person name="Andronov E."/>
            <person name="Osledkin Y.S."/>
            <person name="Onishchuk O.P."/>
            <person name="Kurchak O.N."/>
            <person name="Shaposhnikov A.I."/>
            <person name="Willems A."/>
            <person name="Tikhonovich I.A."/>
        </authorList>
    </citation>
    <scope>NUCLEOTIDE SEQUENCE [LARGE SCALE GENOMIC DNA]</scope>
    <source>
        <strain evidence="3">V5/3M</strain>
    </source>
</reference>
<dbReference type="NCBIfam" id="TIGR02258">
    <property type="entry name" value="2_5_ligase"/>
    <property type="match status" value="1"/>
</dbReference>
<dbReference type="KEGG" id="moc:BB934_13430"/>
<dbReference type="PANTHER" id="PTHR35561:SF1">
    <property type="entry name" value="RNA 2',3'-CYCLIC PHOSPHODIESTERASE"/>
    <property type="match status" value="1"/>
</dbReference>
<dbReference type="InterPro" id="IPR004175">
    <property type="entry name" value="RNA_CPDase"/>
</dbReference>
<dbReference type="InterPro" id="IPR009097">
    <property type="entry name" value="Cyclic_Pdiesterase"/>
</dbReference>
<keyword evidence="1 2" id="KW-0378">Hydrolase</keyword>
<feature type="short sequence motif" description="HXTX 1" evidence="2">
    <location>
        <begin position="37"/>
        <end position="40"/>
    </location>
</feature>